<gene>
    <name evidence="12" type="ORF">KI659_01360</name>
</gene>
<dbReference type="Gene3D" id="6.10.340.10">
    <property type="match status" value="1"/>
</dbReference>
<keyword evidence="9" id="KW-0472">Membrane</keyword>
<dbReference type="SUPFAM" id="SSF47384">
    <property type="entry name" value="Homodimeric domain of signal transducing histidine kinase"/>
    <property type="match status" value="1"/>
</dbReference>
<keyword evidence="6 12" id="KW-0418">Kinase</keyword>
<feature type="transmembrane region" description="Helical" evidence="9">
    <location>
        <begin position="761"/>
        <end position="782"/>
    </location>
</feature>
<evidence type="ECO:0000313" key="12">
    <source>
        <dbReference type="EMBL" id="MBS9522649.1"/>
    </source>
</evidence>
<dbReference type="PRINTS" id="PR00344">
    <property type="entry name" value="BCTRLSENSOR"/>
</dbReference>
<evidence type="ECO:0000256" key="10">
    <source>
        <dbReference type="SAM" id="SignalP"/>
    </source>
</evidence>
<feature type="transmembrane region" description="Helical" evidence="9">
    <location>
        <begin position="239"/>
        <end position="259"/>
    </location>
</feature>
<keyword evidence="9" id="KW-1133">Transmembrane helix</keyword>
<dbReference type="Gene3D" id="1.10.287.130">
    <property type="match status" value="1"/>
</dbReference>
<dbReference type="PROSITE" id="PS50109">
    <property type="entry name" value="HIS_KIN"/>
    <property type="match status" value="1"/>
</dbReference>
<dbReference type="SUPFAM" id="SSF55874">
    <property type="entry name" value="ATPase domain of HSP90 chaperone/DNA topoisomerase II/histidine kinase"/>
    <property type="match status" value="1"/>
</dbReference>
<feature type="transmembrane region" description="Helical" evidence="9">
    <location>
        <begin position="456"/>
        <end position="475"/>
    </location>
</feature>
<keyword evidence="9" id="KW-0812">Transmembrane</keyword>
<evidence type="ECO:0000256" key="3">
    <source>
        <dbReference type="ARBA" id="ARBA00022553"/>
    </source>
</evidence>
<organism evidence="12 13">
    <name type="scientific">Litoribacter ruber</name>
    <dbReference type="NCBI Taxonomy" id="702568"/>
    <lineage>
        <taxon>Bacteria</taxon>
        <taxon>Pseudomonadati</taxon>
        <taxon>Bacteroidota</taxon>
        <taxon>Cytophagia</taxon>
        <taxon>Cytophagales</taxon>
        <taxon>Cyclobacteriaceae</taxon>
        <taxon>Litoribacter</taxon>
    </lineage>
</organism>
<evidence type="ECO:0000259" key="11">
    <source>
        <dbReference type="PROSITE" id="PS50109"/>
    </source>
</evidence>
<keyword evidence="10" id="KW-0732">Signal</keyword>
<dbReference type="InterPro" id="IPR004358">
    <property type="entry name" value="Sig_transdc_His_kin-like_C"/>
</dbReference>
<dbReference type="SMART" id="SM00387">
    <property type="entry name" value="HATPase_c"/>
    <property type="match status" value="1"/>
</dbReference>
<keyword evidence="3" id="KW-0597">Phosphoprotein</keyword>
<keyword evidence="4" id="KW-0808">Transferase</keyword>
<dbReference type="SMART" id="SM00388">
    <property type="entry name" value="HisKA"/>
    <property type="match status" value="1"/>
</dbReference>
<dbReference type="PANTHER" id="PTHR43065:SF10">
    <property type="entry name" value="PEROXIDE STRESS-ACTIVATED HISTIDINE KINASE MAK3"/>
    <property type="match status" value="1"/>
</dbReference>
<keyword evidence="8" id="KW-0902">Two-component regulatory system</keyword>
<feature type="transmembrane region" description="Helical" evidence="9">
    <location>
        <begin position="928"/>
        <end position="950"/>
    </location>
</feature>
<dbReference type="InterPro" id="IPR036890">
    <property type="entry name" value="HATPase_C_sf"/>
</dbReference>
<dbReference type="RefSeq" id="WP_213943543.1">
    <property type="nucleotide sequence ID" value="NZ_JAHCMY010000001.1"/>
</dbReference>
<accession>A0AAP2G0E4</accession>
<evidence type="ECO:0000313" key="13">
    <source>
        <dbReference type="Proteomes" id="UP001319104"/>
    </source>
</evidence>
<dbReference type="CDD" id="cd00082">
    <property type="entry name" value="HisKA"/>
    <property type="match status" value="1"/>
</dbReference>
<protein>
    <recommendedName>
        <fullName evidence="2">histidine kinase</fullName>
        <ecNumber evidence="2">2.7.13.3</ecNumber>
    </recommendedName>
</protein>
<dbReference type="GO" id="GO:0005524">
    <property type="term" value="F:ATP binding"/>
    <property type="evidence" value="ECO:0007669"/>
    <property type="project" value="UniProtKB-KW"/>
</dbReference>
<comment type="caution">
    <text evidence="12">The sequence shown here is derived from an EMBL/GenBank/DDBJ whole genome shotgun (WGS) entry which is preliminary data.</text>
</comment>
<evidence type="ECO:0000256" key="8">
    <source>
        <dbReference type="ARBA" id="ARBA00023012"/>
    </source>
</evidence>
<feature type="chain" id="PRO_5042933652" description="histidine kinase" evidence="10">
    <location>
        <begin position="21"/>
        <end position="1238"/>
    </location>
</feature>
<keyword evidence="7" id="KW-0067">ATP-binding</keyword>
<dbReference type="GO" id="GO:0000155">
    <property type="term" value="F:phosphorelay sensor kinase activity"/>
    <property type="evidence" value="ECO:0007669"/>
    <property type="project" value="InterPro"/>
</dbReference>
<evidence type="ECO:0000256" key="4">
    <source>
        <dbReference type="ARBA" id="ARBA00022679"/>
    </source>
</evidence>
<dbReference type="Pfam" id="PF02518">
    <property type="entry name" value="HATPase_c"/>
    <property type="match status" value="1"/>
</dbReference>
<feature type="transmembrane region" description="Helical" evidence="9">
    <location>
        <begin position="365"/>
        <end position="394"/>
    </location>
</feature>
<feature type="transmembrane region" description="Helical" evidence="9">
    <location>
        <begin position="286"/>
        <end position="304"/>
    </location>
</feature>
<dbReference type="CDD" id="cd00075">
    <property type="entry name" value="HATPase"/>
    <property type="match status" value="1"/>
</dbReference>
<dbReference type="EC" id="2.7.13.3" evidence="2"/>
<dbReference type="InterPro" id="IPR005467">
    <property type="entry name" value="His_kinase_dom"/>
</dbReference>
<reference evidence="12 13" key="1">
    <citation type="submission" date="2021-05" db="EMBL/GenBank/DDBJ databases">
        <authorList>
            <person name="Zhang Z.D."/>
            <person name="Osman G."/>
        </authorList>
    </citation>
    <scope>NUCLEOTIDE SEQUENCE [LARGE SCALE GENOMIC DNA]</scope>
    <source>
        <strain evidence="12 13">KCTC 32217</strain>
    </source>
</reference>
<comment type="catalytic activity">
    <reaction evidence="1">
        <text>ATP + protein L-histidine = ADP + protein N-phospho-L-histidine.</text>
        <dbReference type="EC" id="2.7.13.3"/>
    </reaction>
</comment>
<dbReference type="EMBL" id="JAHCMY010000001">
    <property type="protein sequence ID" value="MBS9522649.1"/>
    <property type="molecule type" value="Genomic_DNA"/>
</dbReference>
<feature type="transmembrane region" description="Helical" evidence="9">
    <location>
        <begin position="207"/>
        <end position="227"/>
    </location>
</feature>
<dbReference type="AlphaFoldDB" id="A0AAP2G0E4"/>
<dbReference type="InterPro" id="IPR003594">
    <property type="entry name" value="HATPase_dom"/>
</dbReference>
<feature type="transmembrane region" description="Helical" evidence="9">
    <location>
        <begin position="324"/>
        <end position="345"/>
    </location>
</feature>
<dbReference type="Proteomes" id="UP001319104">
    <property type="component" value="Unassembled WGS sequence"/>
</dbReference>
<evidence type="ECO:0000256" key="1">
    <source>
        <dbReference type="ARBA" id="ARBA00000085"/>
    </source>
</evidence>
<feature type="signal peptide" evidence="10">
    <location>
        <begin position="1"/>
        <end position="20"/>
    </location>
</feature>
<proteinExistence type="predicted"/>
<evidence type="ECO:0000256" key="2">
    <source>
        <dbReference type="ARBA" id="ARBA00012438"/>
    </source>
</evidence>
<evidence type="ECO:0000256" key="6">
    <source>
        <dbReference type="ARBA" id="ARBA00022777"/>
    </source>
</evidence>
<name>A0AAP2G0E4_9BACT</name>
<feature type="transmembrane region" description="Helical" evidence="9">
    <location>
        <begin position="726"/>
        <end position="749"/>
    </location>
</feature>
<feature type="domain" description="Histidine kinase" evidence="11">
    <location>
        <begin position="1020"/>
        <end position="1233"/>
    </location>
</feature>
<dbReference type="Gene3D" id="3.30.565.10">
    <property type="entry name" value="Histidine kinase-like ATPase, C-terminal domain"/>
    <property type="match status" value="1"/>
</dbReference>
<evidence type="ECO:0000256" key="7">
    <source>
        <dbReference type="ARBA" id="ARBA00022840"/>
    </source>
</evidence>
<dbReference type="InterPro" id="IPR036097">
    <property type="entry name" value="HisK_dim/P_sf"/>
</dbReference>
<keyword evidence="5" id="KW-0547">Nucleotide-binding</keyword>
<sequence length="1238" mass="143178">MLKKRRLILFIAIASLAVLLGVNFFTTTDKTDEEQAAFVNAQMNKVVDEFDDDYITLLMNNRPDKQVSFRTLNIPTKHPFYLFTVNGGLLYWSSITMIPEIDGLDLTRKYQLYENQKGIYFIKLRKINRLGQLFWMVQVYTLYDKIDINNEYLDKGENPDVFGNDRFILSSTPKEGYQDLYKDNGEYYYSILFRTGYQHVSYQTGTVVLVFFFSIMGLVIILGSDFVRTLWKKGKQSLAIIYSAIILISIRAIMIFFHFPQEYFDTQLFNPSKYASSLINPSLGDLLLNVLTGAILLFLMIAMLSRKVYLVQFFKFKRQYKEWFFHYVSFLLSTILLMLFFRLFTNIVNNSQWELNILTVPTFTYFQGISLFIIFLGGAAYLLFTLIAITMVLYKNKTSRRSVLTHLMIFSVPIVAYLGYDNLTLLVVYLAHVILLVSIITFELHKNVFKLDFNTFLTFFYGCLIGAIITGAGAYQDNRKKEIQSKIKYANQLMVENDIMAEFLLSEAMNNIEEDYFIKSRMSDPLQSKDPIEQKIRRVFMSNYFDQYDLTVKIFNTRGELISQRETEETLEDYRFQHMKSDYATPFRNLYFIRNTAETGSNRFYSFVSLYSDDQFLGTILLELVQKSVQPSSVFPKLLLDREYANNLYAEKYDYAVFEDGIFKMSVGIYNYRNPENENLIENPALYTTGVYKNNHHHFGVKGPTKTIIVTSPIYPSNYVLADVSLFFVAYLLFTLICILVYSLFQGFGRLQFNYTTQLQFYINFAFFFPMLIISIISIGLLTNSYTDDLHRQYFNKATIIRNNLASYLEEQTKGAMDREQFLEEVHRLAGTTGTDINVYMPNGRLMATNQPSIFEKKVLTDYLHPLAVGEILETQNNRLILDEQVGNLNYKTVYLALRDNERQRILGIISIPFFESESELNMVIADVFSNILNIFVVIFVIFLVVSFFVSKQLIFPFRLLTEKLKATNLESNEPMYWPGKDEIGLLVNEYNNMLYKLESSKKILASTEKESAWREMAKQVAHEIKNPLTPMKLTLQHMLRLQAAGQIEDTVQIVRPVESLILQVDTLSDIATSFSTFAKMPLPQSEPIDFKFVVHEAVELFKNNEKGKVCFQDDTVEKIISIIGDEKLFSRIISNLIINGMQAVPDDRVPEIFVHLTSKNSYVKLEIRDNGKGIPEELKDKIFVPNFSTKSEGSGLGLAIARRGVETAGGKIWFETKLGEGTSFYLSFPKISMKLLH</sequence>
<keyword evidence="13" id="KW-1185">Reference proteome</keyword>
<dbReference type="InterPro" id="IPR003661">
    <property type="entry name" value="HisK_dim/P_dom"/>
</dbReference>
<evidence type="ECO:0000256" key="5">
    <source>
        <dbReference type="ARBA" id="ARBA00022741"/>
    </source>
</evidence>
<evidence type="ECO:0000256" key="9">
    <source>
        <dbReference type="SAM" id="Phobius"/>
    </source>
</evidence>
<dbReference type="PANTHER" id="PTHR43065">
    <property type="entry name" value="SENSOR HISTIDINE KINASE"/>
    <property type="match status" value="1"/>
</dbReference>